<evidence type="ECO:0000313" key="3">
    <source>
        <dbReference type="Proteomes" id="UP001172911"/>
    </source>
</evidence>
<dbReference type="GO" id="GO:0051301">
    <property type="term" value="P:cell division"/>
    <property type="evidence" value="ECO:0007669"/>
    <property type="project" value="InterPro"/>
</dbReference>
<dbReference type="RefSeq" id="WP_304544778.1">
    <property type="nucleotide sequence ID" value="NZ_JARPTC010000023.1"/>
</dbReference>
<name>A0AAW7ZHB9_9FIRM</name>
<feature type="domain" description="SHS2" evidence="1">
    <location>
        <begin position="9"/>
        <end position="176"/>
    </location>
</feature>
<reference evidence="2" key="1">
    <citation type="journal article" date="2023" name="J. Hazard. Mater.">
        <title>Anaerobic biodegradation of pyrene and benzo[a]pyrene by a new sulfate-reducing Desulforamulus aquiferis strain DSA.</title>
        <authorList>
            <person name="Zhang Z."/>
            <person name="Sun J."/>
            <person name="Gong X."/>
            <person name="Wang C."/>
            <person name="Wang H."/>
        </authorList>
    </citation>
    <scope>NUCLEOTIDE SEQUENCE</scope>
    <source>
        <strain evidence="2">DSA</strain>
    </source>
</reference>
<evidence type="ECO:0000313" key="2">
    <source>
        <dbReference type="EMBL" id="MDO7788650.1"/>
    </source>
</evidence>
<dbReference type="PANTHER" id="PTHR32432">
    <property type="entry name" value="CELL DIVISION PROTEIN FTSA-RELATED"/>
    <property type="match status" value="1"/>
</dbReference>
<dbReference type="SUPFAM" id="SSF53067">
    <property type="entry name" value="Actin-like ATPase domain"/>
    <property type="match status" value="2"/>
</dbReference>
<reference evidence="2" key="2">
    <citation type="submission" date="2023-03" db="EMBL/GenBank/DDBJ databases">
        <authorList>
            <person name="Zhang Z."/>
        </authorList>
    </citation>
    <scope>NUCLEOTIDE SEQUENCE</scope>
    <source>
        <strain evidence="2">DSA</strain>
    </source>
</reference>
<proteinExistence type="predicted"/>
<dbReference type="Proteomes" id="UP001172911">
    <property type="component" value="Unassembled WGS sequence"/>
</dbReference>
<dbReference type="InterPro" id="IPR043129">
    <property type="entry name" value="ATPase_NBD"/>
</dbReference>
<dbReference type="InterPro" id="IPR050696">
    <property type="entry name" value="FtsA/MreB"/>
</dbReference>
<dbReference type="AlphaFoldDB" id="A0AAW7ZHB9"/>
<dbReference type="Pfam" id="PF11104">
    <property type="entry name" value="PilM_2"/>
    <property type="match status" value="1"/>
</dbReference>
<organism evidence="2 3">
    <name type="scientific">Desulforamulus aquiferis</name>
    <dbReference type="NCBI Taxonomy" id="1397668"/>
    <lineage>
        <taxon>Bacteria</taxon>
        <taxon>Bacillati</taxon>
        <taxon>Bacillota</taxon>
        <taxon>Clostridia</taxon>
        <taxon>Eubacteriales</taxon>
        <taxon>Peptococcaceae</taxon>
        <taxon>Desulforamulus</taxon>
    </lineage>
</organism>
<protein>
    <submittedName>
        <fullName evidence="2">Type IV pilus assembly protein PilM</fullName>
    </submittedName>
</protein>
<dbReference type="InterPro" id="IPR005883">
    <property type="entry name" value="PilM"/>
</dbReference>
<evidence type="ECO:0000259" key="1">
    <source>
        <dbReference type="SMART" id="SM00842"/>
    </source>
</evidence>
<sequence>MGLLKSTPAVGLEFDTGAIRAVQLRGTARSASIEAIAKVSIPEEAVIEGVIIDTERVAVALENLWSTYQIKSREVVLGISNQGVFMRNATFPKIPEKKLAQALRFQAADYFPIPMPQLIFDFSVVGEHAGESSTELEVLMVAARREMLDNFLKVLEKAKLQPVIVDASFLALLRVIPENRLSGTVLLAEIANGLATLLLISGGIPRFARLIPYSLQSYAREMKLQLSEILTALPQVAAAKEEEISEAYNVFPVAWGSILADDIRSSVNYYLTQRSDNAVDTIFLSGRGAQIPGLKEFLYQELEVPVEIINPLTALGDYLPTNDIKKEAPEFSASIGLALRGLEG</sequence>
<dbReference type="Gene3D" id="3.30.420.40">
    <property type="match status" value="2"/>
</dbReference>
<dbReference type="InterPro" id="IPR003494">
    <property type="entry name" value="SHS2_FtsA"/>
</dbReference>
<dbReference type="PANTHER" id="PTHR32432:SF3">
    <property type="entry name" value="ETHANOLAMINE UTILIZATION PROTEIN EUTJ"/>
    <property type="match status" value="1"/>
</dbReference>
<dbReference type="NCBIfam" id="TIGR01175">
    <property type="entry name" value="pilM"/>
    <property type="match status" value="1"/>
</dbReference>
<dbReference type="EMBL" id="JARPTC010000023">
    <property type="protein sequence ID" value="MDO7788650.1"/>
    <property type="molecule type" value="Genomic_DNA"/>
</dbReference>
<accession>A0AAW7ZHB9</accession>
<gene>
    <name evidence="2" type="primary">pilM</name>
    <name evidence="2" type="ORF">P6N53_15585</name>
</gene>
<dbReference type="SMART" id="SM00842">
    <property type="entry name" value="FtsA"/>
    <property type="match status" value="1"/>
</dbReference>
<dbReference type="CDD" id="cd24049">
    <property type="entry name" value="ASKHA_NBD_PilM"/>
    <property type="match status" value="1"/>
</dbReference>
<dbReference type="Gene3D" id="3.30.1490.300">
    <property type="match status" value="1"/>
</dbReference>
<keyword evidence="3" id="KW-1185">Reference proteome</keyword>
<comment type="caution">
    <text evidence="2">The sequence shown here is derived from an EMBL/GenBank/DDBJ whole genome shotgun (WGS) entry which is preliminary data.</text>
</comment>
<dbReference type="PIRSF" id="PIRSF019169">
    <property type="entry name" value="PilM"/>
    <property type="match status" value="1"/>
</dbReference>